<feature type="domain" description="2Fe-2S ferredoxin-type" evidence="6">
    <location>
        <begin position="1"/>
        <end position="77"/>
    </location>
</feature>
<evidence type="ECO:0000256" key="2">
    <source>
        <dbReference type="ARBA" id="ARBA00022723"/>
    </source>
</evidence>
<dbReference type="InterPro" id="IPR051452">
    <property type="entry name" value="Diverse_Oxidoreductases"/>
</dbReference>
<dbReference type="AlphaFoldDB" id="A0A9X1FWJ6"/>
<organism evidence="7 8">
    <name type="scientific">Roseobacter insulae</name>
    <dbReference type="NCBI Taxonomy" id="2859783"/>
    <lineage>
        <taxon>Bacteria</taxon>
        <taxon>Pseudomonadati</taxon>
        <taxon>Pseudomonadota</taxon>
        <taxon>Alphaproteobacteria</taxon>
        <taxon>Rhodobacterales</taxon>
        <taxon>Roseobacteraceae</taxon>
        <taxon>Roseobacter</taxon>
    </lineage>
</organism>
<dbReference type="InterPro" id="IPR006058">
    <property type="entry name" value="2Fe2S_fd_BS"/>
</dbReference>
<dbReference type="Pfam" id="PF01799">
    <property type="entry name" value="Fer2_2"/>
    <property type="match status" value="1"/>
</dbReference>
<keyword evidence="1" id="KW-0001">2Fe-2S</keyword>
<dbReference type="GO" id="GO:0046872">
    <property type="term" value="F:metal ion binding"/>
    <property type="evidence" value="ECO:0007669"/>
    <property type="project" value="UniProtKB-KW"/>
</dbReference>
<proteinExistence type="predicted"/>
<dbReference type="PROSITE" id="PS00197">
    <property type="entry name" value="2FE2S_FER_1"/>
    <property type="match status" value="1"/>
</dbReference>
<dbReference type="CDD" id="cd00207">
    <property type="entry name" value="fer2"/>
    <property type="match status" value="1"/>
</dbReference>
<dbReference type="RefSeq" id="WP_219503011.1">
    <property type="nucleotide sequence ID" value="NZ_JAHXDN010000003.1"/>
</dbReference>
<gene>
    <name evidence="7" type="ORF">KX928_12880</name>
</gene>
<dbReference type="InterPro" id="IPR002888">
    <property type="entry name" value="2Fe-2S-bd"/>
</dbReference>
<dbReference type="FunFam" id="3.10.20.30:FF:000020">
    <property type="entry name" value="Xanthine dehydrogenase iron-sulfur subunit"/>
    <property type="match status" value="1"/>
</dbReference>
<dbReference type="Pfam" id="PF00111">
    <property type="entry name" value="Fer2"/>
    <property type="match status" value="1"/>
</dbReference>
<dbReference type="Proteomes" id="UP001138661">
    <property type="component" value="Unassembled WGS sequence"/>
</dbReference>
<accession>A0A9X1FWJ6</accession>
<evidence type="ECO:0000256" key="5">
    <source>
        <dbReference type="ARBA" id="ARBA00023014"/>
    </source>
</evidence>
<dbReference type="PANTHER" id="PTHR44379:SF2">
    <property type="entry name" value="BLR6218 PROTEIN"/>
    <property type="match status" value="1"/>
</dbReference>
<keyword evidence="4" id="KW-0408">Iron</keyword>
<sequence length="153" mass="16342">MTIELKLNGKTHQVDADPGTPLLWVIRDDLKLTGTKFGCGVAACGACTVHVDGEPVRSCQTYVEDLEGSEITTIEGLDSKAGQAVQTAWAELDVVQCGYCQSGQIMSAVGLLSENASPTVPEIDDYMNGNACRCATYQRIRAAILRASELMEA</sequence>
<keyword evidence="3" id="KW-0560">Oxidoreductase</keyword>
<protein>
    <submittedName>
        <fullName evidence="7">(2Fe-2S)-binding protein</fullName>
    </submittedName>
</protein>
<evidence type="ECO:0000256" key="4">
    <source>
        <dbReference type="ARBA" id="ARBA00023004"/>
    </source>
</evidence>
<keyword evidence="2" id="KW-0479">Metal-binding</keyword>
<dbReference type="GO" id="GO:0016491">
    <property type="term" value="F:oxidoreductase activity"/>
    <property type="evidence" value="ECO:0007669"/>
    <property type="project" value="UniProtKB-KW"/>
</dbReference>
<dbReference type="PANTHER" id="PTHR44379">
    <property type="entry name" value="OXIDOREDUCTASE WITH IRON-SULFUR SUBUNIT"/>
    <property type="match status" value="1"/>
</dbReference>
<evidence type="ECO:0000313" key="7">
    <source>
        <dbReference type="EMBL" id="MBW4708679.1"/>
    </source>
</evidence>
<reference evidence="7" key="1">
    <citation type="submission" date="2021-07" db="EMBL/GenBank/DDBJ databases">
        <title>Roseobacter insulae sp. nov., isolated from a tidal flat.</title>
        <authorList>
            <person name="Park S."/>
            <person name="Yoon J.-H."/>
        </authorList>
    </citation>
    <scope>NUCLEOTIDE SEQUENCE</scope>
    <source>
        <strain evidence="7">YSTF-M11</strain>
    </source>
</reference>
<keyword evidence="5" id="KW-0411">Iron-sulfur</keyword>
<dbReference type="InterPro" id="IPR001041">
    <property type="entry name" value="2Fe-2S_ferredoxin-type"/>
</dbReference>
<dbReference type="GO" id="GO:0051537">
    <property type="term" value="F:2 iron, 2 sulfur cluster binding"/>
    <property type="evidence" value="ECO:0007669"/>
    <property type="project" value="UniProtKB-KW"/>
</dbReference>
<evidence type="ECO:0000256" key="1">
    <source>
        <dbReference type="ARBA" id="ARBA00022714"/>
    </source>
</evidence>
<dbReference type="EMBL" id="JAHXDN010000003">
    <property type="protein sequence ID" value="MBW4708679.1"/>
    <property type="molecule type" value="Genomic_DNA"/>
</dbReference>
<dbReference type="PROSITE" id="PS51085">
    <property type="entry name" value="2FE2S_FER_2"/>
    <property type="match status" value="1"/>
</dbReference>
<evidence type="ECO:0000313" key="8">
    <source>
        <dbReference type="Proteomes" id="UP001138661"/>
    </source>
</evidence>
<name>A0A9X1FWJ6_9RHOB</name>
<evidence type="ECO:0000256" key="3">
    <source>
        <dbReference type="ARBA" id="ARBA00023002"/>
    </source>
</evidence>
<comment type="caution">
    <text evidence="7">The sequence shown here is derived from an EMBL/GenBank/DDBJ whole genome shotgun (WGS) entry which is preliminary data.</text>
</comment>
<keyword evidence="8" id="KW-1185">Reference proteome</keyword>
<evidence type="ECO:0000259" key="6">
    <source>
        <dbReference type="PROSITE" id="PS51085"/>
    </source>
</evidence>